<dbReference type="GO" id="GO:0006508">
    <property type="term" value="P:proteolysis"/>
    <property type="evidence" value="ECO:0007669"/>
    <property type="project" value="UniProtKB-KW"/>
</dbReference>
<comment type="cofactor">
    <cofactor evidence="1">
        <name>Co(2+)</name>
        <dbReference type="ChEBI" id="CHEBI:48828"/>
    </cofactor>
</comment>
<keyword evidence="9" id="KW-0482">Metalloprotease</keyword>
<dbReference type="GO" id="GO:0008237">
    <property type="term" value="F:metallopeptidase activity"/>
    <property type="evidence" value="ECO:0007669"/>
    <property type="project" value="UniProtKB-KW"/>
</dbReference>
<keyword evidence="6" id="KW-0645">Protease</keyword>
<dbReference type="InterPro" id="IPR052170">
    <property type="entry name" value="M29_Exopeptidase"/>
</dbReference>
<protein>
    <submittedName>
        <fullName evidence="10">Aminopeptidase</fullName>
    </submittedName>
</protein>
<evidence type="ECO:0000256" key="2">
    <source>
        <dbReference type="ARBA" id="ARBA00001946"/>
    </source>
</evidence>
<evidence type="ECO:0000256" key="6">
    <source>
        <dbReference type="ARBA" id="ARBA00022670"/>
    </source>
</evidence>
<dbReference type="InterPro" id="IPR000787">
    <property type="entry name" value="Peptidase_M29"/>
</dbReference>
<keyword evidence="7" id="KW-0479">Metal-binding</keyword>
<comment type="caution">
    <text evidence="10">The sequence shown here is derived from an EMBL/GenBank/DDBJ whole genome shotgun (WGS) entry which is preliminary data.</text>
</comment>
<dbReference type="Proteomes" id="UP000323176">
    <property type="component" value="Unassembled WGS sequence"/>
</dbReference>
<evidence type="ECO:0000313" key="11">
    <source>
        <dbReference type="Proteomes" id="UP000323176"/>
    </source>
</evidence>
<keyword evidence="5 10" id="KW-0031">Aminopeptidase</keyword>
<evidence type="ECO:0000256" key="3">
    <source>
        <dbReference type="ARBA" id="ARBA00001947"/>
    </source>
</evidence>
<evidence type="ECO:0000256" key="5">
    <source>
        <dbReference type="ARBA" id="ARBA00022438"/>
    </source>
</evidence>
<comment type="similarity">
    <text evidence="4">Belongs to the peptidase M29 family.</text>
</comment>
<evidence type="ECO:0000256" key="9">
    <source>
        <dbReference type="ARBA" id="ARBA00023049"/>
    </source>
</evidence>
<dbReference type="AlphaFoldDB" id="A0A5C8EYF6"/>
<evidence type="ECO:0000256" key="7">
    <source>
        <dbReference type="ARBA" id="ARBA00022723"/>
    </source>
</evidence>
<dbReference type="PANTHER" id="PTHR34448">
    <property type="entry name" value="AMINOPEPTIDASE"/>
    <property type="match status" value="1"/>
</dbReference>
<reference evidence="10 11" key="1">
    <citation type="journal article" date="1992" name="Lakartidningen">
        <title>[Penicillin V and not amoxicillin is the first choice preparation in acute otitis].</title>
        <authorList>
            <person name="Kamme C."/>
            <person name="Lundgren K."/>
            <person name="Prellner K."/>
        </authorList>
    </citation>
    <scope>NUCLEOTIDE SEQUENCE [LARGE SCALE GENOMIC DNA]</scope>
    <source>
        <strain evidence="10 11">PC5538III-hc</strain>
    </source>
</reference>
<gene>
    <name evidence="10" type="ORF">EPJ72_07435</name>
</gene>
<dbReference type="PANTHER" id="PTHR34448:SF1">
    <property type="entry name" value="BLL6088 PROTEIN"/>
    <property type="match status" value="1"/>
</dbReference>
<evidence type="ECO:0000256" key="1">
    <source>
        <dbReference type="ARBA" id="ARBA00001941"/>
    </source>
</evidence>
<dbReference type="GO" id="GO:0046872">
    <property type="term" value="F:metal ion binding"/>
    <property type="evidence" value="ECO:0007669"/>
    <property type="project" value="UniProtKB-KW"/>
</dbReference>
<accession>A0A5C8EYF6</accession>
<organism evidence="10 11">
    <name type="scientific">Brachyspira pilosicoli</name>
    <name type="common">Serpulina pilosicoli</name>
    <dbReference type="NCBI Taxonomy" id="52584"/>
    <lineage>
        <taxon>Bacteria</taxon>
        <taxon>Pseudomonadati</taxon>
        <taxon>Spirochaetota</taxon>
        <taxon>Spirochaetia</taxon>
        <taxon>Brachyspirales</taxon>
        <taxon>Brachyspiraceae</taxon>
        <taxon>Brachyspira</taxon>
    </lineage>
</organism>
<dbReference type="OrthoDB" id="9803993at2"/>
<evidence type="ECO:0000256" key="8">
    <source>
        <dbReference type="ARBA" id="ARBA00022801"/>
    </source>
</evidence>
<evidence type="ECO:0000256" key="4">
    <source>
        <dbReference type="ARBA" id="ARBA00008236"/>
    </source>
</evidence>
<comment type="cofactor">
    <cofactor evidence="2">
        <name>Mg(2+)</name>
        <dbReference type="ChEBI" id="CHEBI:18420"/>
    </cofactor>
</comment>
<dbReference type="SUPFAM" id="SSF144052">
    <property type="entry name" value="Thermophilic metalloprotease-like"/>
    <property type="match status" value="1"/>
</dbReference>
<evidence type="ECO:0000313" key="10">
    <source>
        <dbReference type="EMBL" id="TXJ41230.1"/>
    </source>
</evidence>
<name>A0A5C8EYF6_BRAPL</name>
<keyword evidence="8" id="KW-0378">Hydrolase</keyword>
<comment type="cofactor">
    <cofactor evidence="3">
        <name>Zn(2+)</name>
        <dbReference type="ChEBI" id="CHEBI:29105"/>
    </cofactor>
</comment>
<dbReference type="Gene3D" id="3.40.1830.10">
    <property type="entry name" value="Thermophilic metalloprotease (M29)"/>
    <property type="match status" value="1"/>
</dbReference>
<dbReference type="GO" id="GO:0004177">
    <property type="term" value="F:aminopeptidase activity"/>
    <property type="evidence" value="ECO:0007669"/>
    <property type="project" value="UniProtKB-KW"/>
</dbReference>
<dbReference type="EMBL" id="SAXY01000045">
    <property type="protein sequence ID" value="TXJ41230.1"/>
    <property type="molecule type" value="Genomic_DNA"/>
</dbReference>
<dbReference type="InterPro" id="IPR035097">
    <property type="entry name" value="M29_N-terminal"/>
</dbReference>
<proteinExistence type="inferred from homology"/>
<sequence length="374" mass="42738">MKDIRIEKLAYNLVNYSCRLKKGENVLIKVYGEGEERSLVMAIIQEVYKVGANPFVWNHDPQIMRELLKKCNDEQIKTWAESDLMLMKKMDAYIGVWGGNNNAENSSIKEENYKIYEKLYLDPVHMHQRVKNTKWVVLNYPTSSMAQQASMSTDEFEDFYFEVCNLDYSKMDKAMDNLVNLMNKTDKVKIVGEGTNLKFSIKDIPAIKCAGIMNIPDGEVFTAPVRDSVNGVLSYNTPSLYSDGFTYENIKLEFKNGKIVNASANDNERINKIFDTDEGARYIGEFAIGVNPYITKPMKDTLFDEKIMGSFHFTPGACYDEAPNGNKSTIHWDLVCIQTKEYGGGEMYFDNVLIRKDGVFVIDELKCLNPENLI</sequence>
<dbReference type="Pfam" id="PF02073">
    <property type="entry name" value="Peptidase_M29"/>
    <property type="match status" value="1"/>
</dbReference>